<comment type="caution">
    <text evidence="10">The sequence shown here is derived from an EMBL/GenBank/DDBJ whole genome shotgun (WGS) entry which is preliminary data.</text>
</comment>
<protein>
    <submittedName>
        <fullName evidence="10">Feruloyl esterase</fullName>
        <ecNumber evidence="10">3.1.1.73</ecNumber>
    </submittedName>
</protein>
<feature type="chain" id="PRO_5031173579" evidence="9">
    <location>
        <begin position="26"/>
        <end position="534"/>
    </location>
</feature>
<feature type="signal peptide" evidence="9">
    <location>
        <begin position="1"/>
        <end position="25"/>
    </location>
</feature>
<organism evidence="10 11">
    <name type="scientific">Sphingobium boeckii</name>
    <dbReference type="NCBI Taxonomy" id="1082345"/>
    <lineage>
        <taxon>Bacteria</taxon>
        <taxon>Pseudomonadati</taxon>
        <taxon>Pseudomonadota</taxon>
        <taxon>Alphaproteobacteria</taxon>
        <taxon>Sphingomonadales</taxon>
        <taxon>Sphingomonadaceae</taxon>
        <taxon>Sphingobium</taxon>
    </lineage>
</organism>
<sequence length="534" mass="58509">MIKILLSAFSLMLASMTLLIGPSAAAQTASVPHKARCEALMGTDFGRIQDAPAQIITAKVVSGDGEQPDYCLVEGYVTSTVGFELRLPETWNSRFLQVGCGGFCGGTRFSTETAQCDDAVRRGYTCVISDQGHKSQMDDGTWALDNLKGEVDYGFRAIHVTALAAKGIATRYYGAAPKWSYFTGCSGGGRQALAAAQKFPEDYDGIMANDPASRLCDSFAIFHWNMLATRGQDGQSLFGPTDIEALKQAVIAKCDMNDNVRDGVIGDPRQCNFDPVEIACTASRTKACLSPLQVEAARKIYSGPVDSKGRKIYLSHSVLGSEDGYFSFTSPERFSSDFMKYMAFGQDPGPDWDASTFDWDKDPQRMRLMSAIYEASNPDLRAYRDRGGKLLIMQGWHDDGTPFSLNTIDYYEMVQKAMGGEAATKAFARLFMIPGRAHCGGGPGANAIDQLSYLEAWVERGQAPDVLMARHVPSTDWATQDVTQYFRNPTQKTTFSRPIYAYPLQYRYSGRGDPNDPSSFVSVNPLRASAKPKP</sequence>
<keyword evidence="6" id="KW-0106">Calcium</keyword>
<dbReference type="PANTHER" id="PTHR33938">
    <property type="entry name" value="FERULOYL ESTERASE B-RELATED"/>
    <property type="match status" value="1"/>
</dbReference>
<dbReference type="EMBL" id="JACIJC010000002">
    <property type="protein sequence ID" value="MBB5685720.1"/>
    <property type="molecule type" value="Genomic_DNA"/>
</dbReference>
<evidence type="ECO:0000256" key="8">
    <source>
        <dbReference type="SAM" id="MobiDB-lite"/>
    </source>
</evidence>
<evidence type="ECO:0000256" key="4">
    <source>
        <dbReference type="ARBA" id="ARBA00022729"/>
    </source>
</evidence>
<evidence type="ECO:0000313" key="10">
    <source>
        <dbReference type="EMBL" id="MBB5685720.1"/>
    </source>
</evidence>
<keyword evidence="4 9" id="KW-0732">Signal</keyword>
<dbReference type="RefSeq" id="WP_184017278.1">
    <property type="nucleotide sequence ID" value="NZ_JACIJC010000002.1"/>
</dbReference>
<gene>
    <name evidence="10" type="ORF">FHS49_001728</name>
</gene>
<feature type="region of interest" description="Disordered" evidence="8">
    <location>
        <begin position="513"/>
        <end position="534"/>
    </location>
</feature>
<comment type="similarity">
    <text evidence="1">Belongs to the tannase family.</text>
</comment>
<dbReference type="PANTHER" id="PTHR33938:SF15">
    <property type="entry name" value="FERULOYL ESTERASE B-RELATED"/>
    <property type="match status" value="1"/>
</dbReference>
<keyword evidence="7" id="KW-1015">Disulfide bond</keyword>
<keyword evidence="3" id="KW-0479">Metal-binding</keyword>
<keyword evidence="5 10" id="KW-0378">Hydrolase</keyword>
<dbReference type="InterPro" id="IPR029058">
    <property type="entry name" value="AB_hydrolase_fold"/>
</dbReference>
<dbReference type="GO" id="GO:0046872">
    <property type="term" value="F:metal ion binding"/>
    <property type="evidence" value="ECO:0007669"/>
    <property type="project" value="UniProtKB-KW"/>
</dbReference>
<keyword evidence="11" id="KW-1185">Reference proteome</keyword>
<evidence type="ECO:0000256" key="1">
    <source>
        <dbReference type="ARBA" id="ARBA00006249"/>
    </source>
</evidence>
<evidence type="ECO:0000256" key="3">
    <source>
        <dbReference type="ARBA" id="ARBA00022723"/>
    </source>
</evidence>
<dbReference type="Pfam" id="PF07519">
    <property type="entry name" value="Tannase"/>
    <property type="match status" value="1"/>
</dbReference>
<dbReference type="AlphaFoldDB" id="A0A7W9AHD4"/>
<evidence type="ECO:0000256" key="5">
    <source>
        <dbReference type="ARBA" id="ARBA00022801"/>
    </source>
</evidence>
<evidence type="ECO:0000256" key="9">
    <source>
        <dbReference type="SAM" id="SignalP"/>
    </source>
</evidence>
<evidence type="ECO:0000256" key="2">
    <source>
        <dbReference type="ARBA" id="ARBA00022487"/>
    </source>
</evidence>
<dbReference type="Proteomes" id="UP000549617">
    <property type="component" value="Unassembled WGS sequence"/>
</dbReference>
<proteinExistence type="inferred from homology"/>
<evidence type="ECO:0000313" key="11">
    <source>
        <dbReference type="Proteomes" id="UP000549617"/>
    </source>
</evidence>
<accession>A0A7W9AHD4</accession>
<evidence type="ECO:0000256" key="7">
    <source>
        <dbReference type="ARBA" id="ARBA00023157"/>
    </source>
</evidence>
<dbReference type="SUPFAM" id="SSF53474">
    <property type="entry name" value="alpha/beta-Hydrolases"/>
    <property type="match status" value="1"/>
</dbReference>
<dbReference type="InterPro" id="IPR011118">
    <property type="entry name" value="Tannase/feruloyl_esterase"/>
</dbReference>
<name>A0A7W9AHD4_9SPHN</name>
<keyword evidence="2" id="KW-0719">Serine esterase</keyword>
<reference evidence="10 11" key="1">
    <citation type="submission" date="2020-08" db="EMBL/GenBank/DDBJ databases">
        <title>Genomic Encyclopedia of Type Strains, Phase IV (KMG-IV): sequencing the most valuable type-strain genomes for metagenomic binning, comparative biology and taxonomic classification.</title>
        <authorList>
            <person name="Goeker M."/>
        </authorList>
    </citation>
    <scope>NUCLEOTIDE SEQUENCE [LARGE SCALE GENOMIC DNA]</scope>
    <source>
        <strain evidence="10 11">DSM 25079</strain>
    </source>
</reference>
<dbReference type="GO" id="GO:0030600">
    <property type="term" value="F:feruloyl esterase activity"/>
    <property type="evidence" value="ECO:0007669"/>
    <property type="project" value="UniProtKB-EC"/>
</dbReference>
<evidence type="ECO:0000256" key="6">
    <source>
        <dbReference type="ARBA" id="ARBA00022837"/>
    </source>
</evidence>
<dbReference type="Gene3D" id="3.40.50.1820">
    <property type="entry name" value="alpha/beta hydrolase"/>
    <property type="match status" value="1"/>
</dbReference>
<dbReference type="EC" id="3.1.1.73" evidence="10"/>